<dbReference type="SUPFAM" id="SSF55781">
    <property type="entry name" value="GAF domain-like"/>
    <property type="match status" value="1"/>
</dbReference>
<gene>
    <name evidence="2" type="ORF">SE17_31755</name>
</gene>
<accession>A0A0N8PRD1</accession>
<dbReference type="EMBL" id="LJCR01001872">
    <property type="protein sequence ID" value="KPV49589.1"/>
    <property type="molecule type" value="Genomic_DNA"/>
</dbReference>
<reference evidence="2 3" key="1">
    <citation type="submission" date="2015-09" db="EMBL/GenBank/DDBJ databases">
        <title>Draft genome sequence of Kouleothrix aurantiaca JCM 19913.</title>
        <authorList>
            <person name="Hemp J."/>
        </authorList>
    </citation>
    <scope>NUCLEOTIDE SEQUENCE [LARGE SCALE GENOMIC DNA]</scope>
    <source>
        <strain evidence="2 3">COM-B</strain>
    </source>
</reference>
<feature type="domain" description="GAF" evidence="1">
    <location>
        <begin position="123"/>
        <end position="260"/>
    </location>
</feature>
<sequence>MLAILIADSTPSGYEDFAAALRCQGYEIRHVANVADIPTPAPADWPALILCEAPPVDSQQYIAKVHTAQANAPVLWYGTQVHAHTLAASAALQALLADQTATIHNQAWQEVLAASQAIAAECDPQQLLEQSCRAAVALIGAEYAAIGLLDQSSESIKPAAYASAQPGAHAPFDIFAAPSGVLSQPLAQGWASRVSVLDGDPQTLGLAPEHAPVFSLLAVPLGTAAQLYGTLYLANKQAAPVFGAHDQQVALALAAQAALAYE</sequence>
<dbReference type="Pfam" id="PF13185">
    <property type="entry name" value="GAF_2"/>
    <property type="match status" value="1"/>
</dbReference>
<name>A0A0N8PRD1_9CHLR</name>
<dbReference type="InterPro" id="IPR003018">
    <property type="entry name" value="GAF"/>
</dbReference>
<protein>
    <recommendedName>
        <fullName evidence="1">GAF domain-containing protein</fullName>
    </recommendedName>
</protein>
<feature type="non-terminal residue" evidence="2">
    <location>
        <position position="262"/>
    </location>
</feature>
<evidence type="ECO:0000313" key="2">
    <source>
        <dbReference type="EMBL" id="KPV49589.1"/>
    </source>
</evidence>
<dbReference type="AlphaFoldDB" id="A0A0N8PRD1"/>
<organism evidence="2 3">
    <name type="scientific">Kouleothrix aurantiaca</name>
    <dbReference type="NCBI Taxonomy" id="186479"/>
    <lineage>
        <taxon>Bacteria</taxon>
        <taxon>Bacillati</taxon>
        <taxon>Chloroflexota</taxon>
        <taxon>Chloroflexia</taxon>
        <taxon>Chloroflexales</taxon>
        <taxon>Roseiflexineae</taxon>
        <taxon>Roseiflexaceae</taxon>
        <taxon>Kouleothrix</taxon>
    </lineage>
</organism>
<evidence type="ECO:0000259" key="1">
    <source>
        <dbReference type="Pfam" id="PF13185"/>
    </source>
</evidence>
<dbReference type="Proteomes" id="UP000050509">
    <property type="component" value="Unassembled WGS sequence"/>
</dbReference>
<proteinExistence type="predicted"/>
<evidence type="ECO:0000313" key="3">
    <source>
        <dbReference type="Proteomes" id="UP000050509"/>
    </source>
</evidence>
<comment type="caution">
    <text evidence="2">The sequence shown here is derived from an EMBL/GenBank/DDBJ whole genome shotgun (WGS) entry which is preliminary data.</text>
</comment>
<keyword evidence="3" id="KW-1185">Reference proteome</keyword>
<dbReference type="InterPro" id="IPR029016">
    <property type="entry name" value="GAF-like_dom_sf"/>
</dbReference>
<dbReference type="Gene3D" id="3.30.450.40">
    <property type="match status" value="1"/>
</dbReference>